<evidence type="ECO:0000313" key="3">
    <source>
        <dbReference type="EMBL" id="OQD69925.1"/>
    </source>
</evidence>
<dbReference type="Gene3D" id="3.10.129.110">
    <property type="entry name" value="Polyketide synthase dehydratase"/>
    <property type="match status" value="1"/>
</dbReference>
<proteinExistence type="predicted"/>
<feature type="domain" description="PKS/mFAS DH" evidence="2">
    <location>
        <begin position="1"/>
        <end position="222"/>
    </location>
</feature>
<dbReference type="STRING" id="69771.A0A1V6NYX0"/>
<dbReference type="InterPro" id="IPR042104">
    <property type="entry name" value="PKS_dehydratase_sf"/>
</dbReference>
<feature type="region of interest" description="N-terminal hotdog fold" evidence="1">
    <location>
        <begin position="1"/>
        <end position="80"/>
    </location>
</feature>
<comment type="caution">
    <text evidence="3">The sequence shown here is derived from an EMBL/GenBank/DDBJ whole genome shotgun (WGS) entry which is preliminary data.</text>
</comment>
<comment type="caution">
    <text evidence="1">Lacks conserved residue(s) required for the propagation of feature annotation.</text>
</comment>
<keyword evidence="4" id="KW-1185">Reference proteome</keyword>
<evidence type="ECO:0000256" key="1">
    <source>
        <dbReference type="PROSITE-ProRule" id="PRU01363"/>
    </source>
</evidence>
<evidence type="ECO:0000259" key="2">
    <source>
        <dbReference type="PROSITE" id="PS52019"/>
    </source>
</evidence>
<name>A0A1V6NYX0_PENDC</name>
<evidence type="ECO:0000313" key="4">
    <source>
        <dbReference type="Proteomes" id="UP000191522"/>
    </source>
</evidence>
<organism evidence="3 4">
    <name type="scientific">Penicillium decumbens</name>
    <dbReference type="NCBI Taxonomy" id="69771"/>
    <lineage>
        <taxon>Eukaryota</taxon>
        <taxon>Fungi</taxon>
        <taxon>Dikarya</taxon>
        <taxon>Ascomycota</taxon>
        <taxon>Pezizomycotina</taxon>
        <taxon>Eurotiomycetes</taxon>
        <taxon>Eurotiomycetidae</taxon>
        <taxon>Eurotiales</taxon>
        <taxon>Aspergillaceae</taxon>
        <taxon>Penicillium</taxon>
    </lineage>
</organism>
<protein>
    <recommendedName>
        <fullName evidence="2">PKS/mFAS DH domain-containing protein</fullName>
    </recommendedName>
</protein>
<feature type="region of interest" description="C-terminal hotdog fold" evidence="1">
    <location>
        <begin position="92"/>
        <end position="222"/>
    </location>
</feature>
<dbReference type="InterPro" id="IPR049900">
    <property type="entry name" value="PKS_mFAS_DH"/>
</dbReference>
<dbReference type="AlphaFoldDB" id="A0A1V6NYX0"/>
<dbReference type="PROSITE" id="PS52019">
    <property type="entry name" value="PKS_MFAS_DH"/>
    <property type="match status" value="1"/>
</dbReference>
<accession>A0A1V6NYX0</accession>
<sequence>MAQGRPVISIDLFDLETRKAIAIHDYTGTELLVSMTKVSVLDTELKEITANFAAYYTISKDSANLALNCCGRVRVLLGGNSAFHFSPTHPPLGKLTVDGFYKILQDDFGFGYEGPFRAFTKRVPQIRLCDGNNRCERFDHSEKSLLFHPGMLDSASQGLNAAHSAPEMVVSGRSWLQTFCRRISALCGTNMTENVEINCTITDPRDVYVTGDVEVFSEDFKE</sequence>
<dbReference type="Proteomes" id="UP000191522">
    <property type="component" value="Unassembled WGS sequence"/>
</dbReference>
<reference evidence="4" key="1">
    <citation type="journal article" date="2017" name="Nat. Microbiol.">
        <title>Global analysis of biosynthetic gene clusters reveals vast potential of secondary metabolite production in Penicillium species.</title>
        <authorList>
            <person name="Nielsen J.C."/>
            <person name="Grijseels S."/>
            <person name="Prigent S."/>
            <person name="Ji B."/>
            <person name="Dainat J."/>
            <person name="Nielsen K.F."/>
            <person name="Frisvad J.C."/>
            <person name="Workman M."/>
            <person name="Nielsen J."/>
        </authorList>
    </citation>
    <scope>NUCLEOTIDE SEQUENCE [LARGE SCALE GENOMIC DNA]</scope>
    <source>
        <strain evidence="4">IBT 11843</strain>
    </source>
</reference>
<dbReference type="EMBL" id="MDYL01000028">
    <property type="protein sequence ID" value="OQD69925.1"/>
    <property type="molecule type" value="Genomic_DNA"/>
</dbReference>
<gene>
    <name evidence="3" type="ORF">PENDEC_c028G00874</name>
</gene>